<evidence type="ECO:0000313" key="2">
    <source>
        <dbReference type="Proteomes" id="UP000616769"/>
    </source>
</evidence>
<sequence>MAIKIDEDHEHRQAKRKRSLRIDPKRLRLLRLLMEDRNMNAMNIANVQEQSIKQKLFCQRHYMDKIWPRCVKCDLK</sequence>
<dbReference type="OrthoDB" id="274660at2759"/>
<gene>
    <name evidence="1" type="ORF">QR98_0072530</name>
</gene>
<reference evidence="1 2" key="1">
    <citation type="journal article" date="2015" name="Parasit. Vectors">
        <title>Draft genome of the scabies mite.</title>
        <authorList>
            <person name="Rider S.D.Jr."/>
            <person name="Morgan M.S."/>
            <person name="Arlian L.G."/>
        </authorList>
    </citation>
    <scope>NUCLEOTIDE SEQUENCE [LARGE SCALE GENOMIC DNA]</scope>
    <source>
        <strain evidence="1">Arlian Lab</strain>
    </source>
</reference>
<dbReference type="Proteomes" id="UP000616769">
    <property type="component" value="Unassembled WGS sequence"/>
</dbReference>
<dbReference type="EMBL" id="JXLN01012662">
    <property type="protein sequence ID" value="KPM08729.1"/>
    <property type="molecule type" value="Genomic_DNA"/>
</dbReference>
<evidence type="ECO:0000313" key="1">
    <source>
        <dbReference type="EMBL" id="KPM08729.1"/>
    </source>
</evidence>
<dbReference type="VEuPathDB" id="VectorBase:SSCA008233"/>
<accession>A0A132ACY1</accession>
<comment type="caution">
    <text evidence="1">The sequence shown here is derived from an EMBL/GenBank/DDBJ whole genome shotgun (WGS) entry which is preliminary data.</text>
</comment>
<dbReference type="AlphaFoldDB" id="A0A132ACY1"/>
<name>A0A132ACY1_SARSC</name>
<protein>
    <submittedName>
        <fullName evidence="1">Uncharacterized protein</fullName>
    </submittedName>
</protein>
<proteinExistence type="predicted"/>
<organism evidence="1 2">
    <name type="scientific">Sarcoptes scabiei</name>
    <name type="common">Itch mite</name>
    <name type="synonym">Acarus scabiei</name>
    <dbReference type="NCBI Taxonomy" id="52283"/>
    <lineage>
        <taxon>Eukaryota</taxon>
        <taxon>Metazoa</taxon>
        <taxon>Ecdysozoa</taxon>
        <taxon>Arthropoda</taxon>
        <taxon>Chelicerata</taxon>
        <taxon>Arachnida</taxon>
        <taxon>Acari</taxon>
        <taxon>Acariformes</taxon>
        <taxon>Sarcoptiformes</taxon>
        <taxon>Astigmata</taxon>
        <taxon>Psoroptidia</taxon>
        <taxon>Sarcoptoidea</taxon>
        <taxon>Sarcoptidae</taxon>
        <taxon>Sarcoptinae</taxon>
        <taxon>Sarcoptes</taxon>
    </lineage>
</organism>